<protein>
    <submittedName>
        <fullName evidence="1">Uncharacterized protein</fullName>
    </submittedName>
</protein>
<organism evidence="1">
    <name type="scientific">marine sediment metagenome</name>
    <dbReference type="NCBI Taxonomy" id="412755"/>
    <lineage>
        <taxon>unclassified sequences</taxon>
        <taxon>metagenomes</taxon>
        <taxon>ecological metagenomes</taxon>
    </lineage>
</organism>
<dbReference type="AlphaFoldDB" id="X1CT57"/>
<dbReference type="EMBL" id="BART01022422">
    <property type="protein sequence ID" value="GAG96157.1"/>
    <property type="molecule type" value="Genomic_DNA"/>
</dbReference>
<feature type="non-terminal residue" evidence="1">
    <location>
        <position position="249"/>
    </location>
</feature>
<name>X1CT57_9ZZZZ</name>
<sequence length="249" mass="28650">MENRGIKLFRERPLDKEVHNRIFKTSFWKLDVPALGDMVAIPNYVTICGEFIKSPLVAEKIDIVIRTAKEHRNEVFEAKIGELVKEQTNKEPNFIYEPKGPGRRYIPLFDLVLKSHDETRKVKKLTAAQRIECDAETARIKENEKLPSAKEPHEFKAAKFTHPNGHPRCLICGDEELIGKVCNMPESWYEKHEWDNEEAWAEERKKLKASGKLKKSFAIKKPEESETTIRIPVGPDCEVTATITIDKGQ</sequence>
<reference evidence="1" key="1">
    <citation type="journal article" date="2014" name="Front. Microbiol.">
        <title>High frequency of phylogenetically diverse reductive dehalogenase-homologous genes in deep subseafloor sedimentary metagenomes.</title>
        <authorList>
            <person name="Kawai M."/>
            <person name="Futagami T."/>
            <person name="Toyoda A."/>
            <person name="Takaki Y."/>
            <person name="Nishi S."/>
            <person name="Hori S."/>
            <person name="Arai W."/>
            <person name="Tsubouchi T."/>
            <person name="Morono Y."/>
            <person name="Uchiyama I."/>
            <person name="Ito T."/>
            <person name="Fujiyama A."/>
            <person name="Inagaki F."/>
            <person name="Takami H."/>
        </authorList>
    </citation>
    <scope>NUCLEOTIDE SEQUENCE</scope>
    <source>
        <strain evidence="1">Expedition CK06-06</strain>
    </source>
</reference>
<gene>
    <name evidence="1" type="ORF">S01H4_41042</name>
</gene>
<evidence type="ECO:0000313" key="1">
    <source>
        <dbReference type="EMBL" id="GAG96157.1"/>
    </source>
</evidence>
<proteinExistence type="predicted"/>
<comment type="caution">
    <text evidence="1">The sequence shown here is derived from an EMBL/GenBank/DDBJ whole genome shotgun (WGS) entry which is preliminary data.</text>
</comment>
<accession>X1CT57</accession>